<dbReference type="AlphaFoldDB" id="A0A024EJK6"/>
<proteinExistence type="predicted"/>
<gene>
    <name evidence="1" type="ORF">OU5_5444</name>
</gene>
<protein>
    <submittedName>
        <fullName evidence="1">Uncharacterized protein</fullName>
    </submittedName>
</protein>
<dbReference type="EMBL" id="CP005960">
    <property type="protein sequence ID" value="AHZ72523.1"/>
    <property type="molecule type" value="Genomic_DNA"/>
</dbReference>
<reference evidence="1 2" key="1">
    <citation type="journal article" date="2012" name="J. Bacteriol.">
        <title>Genome sequence of cold-adapted Pseudomonas mandelii strain JR-1.</title>
        <authorList>
            <person name="Jang S.H."/>
            <person name="Kim J."/>
            <person name="Kim J."/>
            <person name="Hong S."/>
            <person name="Lee C."/>
        </authorList>
    </citation>
    <scope>NUCLEOTIDE SEQUENCE [LARGE SCALE GENOMIC DNA]</scope>
    <source>
        <strain evidence="1 2">JR-1</strain>
    </source>
</reference>
<evidence type="ECO:0000313" key="1">
    <source>
        <dbReference type="EMBL" id="AHZ72523.1"/>
    </source>
</evidence>
<dbReference type="HOGENOM" id="CLU_3315585_0_0_6"/>
<evidence type="ECO:0000313" key="2">
    <source>
        <dbReference type="Proteomes" id="UP000026913"/>
    </source>
</evidence>
<dbReference type="Proteomes" id="UP000026913">
    <property type="component" value="Chromosome"/>
</dbReference>
<organism evidence="1 2">
    <name type="scientific">Pseudomonas mandelii JR-1</name>
    <dbReference type="NCBI Taxonomy" id="1147786"/>
    <lineage>
        <taxon>Bacteria</taxon>
        <taxon>Pseudomonadati</taxon>
        <taxon>Pseudomonadota</taxon>
        <taxon>Gammaproteobacteria</taxon>
        <taxon>Pseudomonadales</taxon>
        <taxon>Pseudomonadaceae</taxon>
        <taxon>Pseudomonas</taxon>
    </lineage>
</organism>
<name>A0A024EJK6_9PSED</name>
<sequence length="39" mass="4816">MQCVELTNLRLGKLLFYDVQRKYIYLIGFYELFEVFVCF</sequence>
<dbReference type="KEGG" id="pman:OU5_5444"/>
<accession>A0A024EJK6</accession>